<protein>
    <submittedName>
        <fullName evidence="12">Uncharacterized protein</fullName>
    </submittedName>
</protein>
<keyword evidence="9" id="KW-0407">Ion channel</keyword>
<evidence type="ECO:0000256" key="11">
    <source>
        <dbReference type="SAM" id="Phobius"/>
    </source>
</evidence>
<reference evidence="12 13" key="1">
    <citation type="journal article" date="2023" name="Sci. Data">
        <title>Genome assembly of the Korean intertidal mud-creeper Batillaria attramentaria.</title>
        <authorList>
            <person name="Patra A.K."/>
            <person name="Ho P.T."/>
            <person name="Jun S."/>
            <person name="Lee S.J."/>
            <person name="Kim Y."/>
            <person name="Won Y.J."/>
        </authorList>
    </citation>
    <scope>NUCLEOTIDE SEQUENCE [LARGE SCALE GENOMIC DNA]</scope>
    <source>
        <strain evidence="12">Wonlab-2016</strain>
    </source>
</reference>
<feature type="compositionally biased region" description="Basic residues" evidence="10">
    <location>
        <begin position="594"/>
        <end position="609"/>
    </location>
</feature>
<evidence type="ECO:0000256" key="7">
    <source>
        <dbReference type="ARBA" id="ARBA00023065"/>
    </source>
</evidence>
<dbReference type="GO" id="GO:0034220">
    <property type="term" value="P:monoatomic ion transmembrane transport"/>
    <property type="evidence" value="ECO:0007669"/>
    <property type="project" value="UniProtKB-KW"/>
</dbReference>
<organism evidence="12 13">
    <name type="scientific">Batillaria attramentaria</name>
    <dbReference type="NCBI Taxonomy" id="370345"/>
    <lineage>
        <taxon>Eukaryota</taxon>
        <taxon>Metazoa</taxon>
        <taxon>Spiralia</taxon>
        <taxon>Lophotrochozoa</taxon>
        <taxon>Mollusca</taxon>
        <taxon>Gastropoda</taxon>
        <taxon>Caenogastropoda</taxon>
        <taxon>Sorbeoconcha</taxon>
        <taxon>Cerithioidea</taxon>
        <taxon>Batillariidae</taxon>
        <taxon>Batillaria</taxon>
    </lineage>
</organism>
<keyword evidence="4 11" id="KW-0812">Transmembrane</keyword>
<evidence type="ECO:0000256" key="8">
    <source>
        <dbReference type="ARBA" id="ARBA00023136"/>
    </source>
</evidence>
<gene>
    <name evidence="12" type="ORF">BaRGS_00031186</name>
</gene>
<feature type="compositionally biased region" description="Low complexity" evidence="10">
    <location>
        <begin position="190"/>
        <end position="211"/>
    </location>
</feature>
<evidence type="ECO:0000313" key="13">
    <source>
        <dbReference type="Proteomes" id="UP001519460"/>
    </source>
</evidence>
<dbReference type="PANTHER" id="PTHR46480">
    <property type="entry name" value="F20B24.22"/>
    <property type="match status" value="1"/>
</dbReference>
<feature type="region of interest" description="Disordered" evidence="10">
    <location>
        <begin position="159"/>
        <end position="236"/>
    </location>
</feature>
<dbReference type="PANTHER" id="PTHR46480:SF1">
    <property type="entry name" value="VOLTAGE-GATED HYDROGEN CHANNEL 1"/>
    <property type="match status" value="1"/>
</dbReference>
<dbReference type="InterPro" id="IPR031846">
    <property type="entry name" value="Hvcn1"/>
</dbReference>
<evidence type="ECO:0000256" key="3">
    <source>
        <dbReference type="ARBA" id="ARBA00022475"/>
    </source>
</evidence>
<keyword evidence="13" id="KW-1185">Reference proteome</keyword>
<evidence type="ECO:0000256" key="2">
    <source>
        <dbReference type="ARBA" id="ARBA00022448"/>
    </source>
</evidence>
<proteinExistence type="predicted"/>
<feature type="compositionally biased region" description="Polar residues" evidence="10">
    <location>
        <begin position="214"/>
        <end position="236"/>
    </location>
</feature>
<dbReference type="InterPro" id="IPR027359">
    <property type="entry name" value="Volt_channel_dom_sf"/>
</dbReference>
<keyword evidence="5" id="KW-0851">Voltage-gated channel</keyword>
<keyword evidence="3" id="KW-1003">Cell membrane</keyword>
<feature type="compositionally biased region" description="Basic and acidic residues" evidence="10">
    <location>
        <begin position="684"/>
        <end position="700"/>
    </location>
</feature>
<dbReference type="EMBL" id="JACVVK020000346">
    <property type="protein sequence ID" value="KAK7477581.1"/>
    <property type="molecule type" value="Genomic_DNA"/>
</dbReference>
<comment type="caution">
    <text evidence="12">The sequence shown here is derived from an EMBL/GenBank/DDBJ whole genome shotgun (WGS) entry which is preliminary data.</text>
</comment>
<dbReference type="Proteomes" id="UP001519460">
    <property type="component" value="Unassembled WGS sequence"/>
</dbReference>
<keyword evidence="2" id="KW-0813">Transport</keyword>
<evidence type="ECO:0000256" key="4">
    <source>
        <dbReference type="ARBA" id="ARBA00022692"/>
    </source>
</evidence>
<evidence type="ECO:0000256" key="5">
    <source>
        <dbReference type="ARBA" id="ARBA00022882"/>
    </source>
</evidence>
<dbReference type="AlphaFoldDB" id="A0ABD0JRS5"/>
<evidence type="ECO:0000256" key="6">
    <source>
        <dbReference type="ARBA" id="ARBA00022989"/>
    </source>
</evidence>
<feature type="region of interest" description="Disordered" evidence="10">
    <location>
        <begin position="671"/>
        <end position="717"/>
    </location>
</feature>
<feature type="region of interest" description="Disordered" evidence="10">
    <location>
        <begin position="590"/>
        <end position="637"/>
    </location>
</feature>
<evidence type="ECO:0000256" key="10">
    <source>
        <dbReference type="SAM" id="MobiDB-lite"/>
    </source>
</evidence>
<dbReference type="Gene3D" id="1.20.120.350">
    <property type="entry name" value="Voltage-gated potassium channels. Chain C"/>
    <property type="match status" value="1"/>
</dbReference>
<keyword evidence="6 11" id="KW-1133">Transmembrane helix</keyword>
<dbReference type="GO" id="GO:0005886">
    <property type="term" value="C:plasma membrane"/>
    <property type="evidence" value="ECO:0007669"/>
    <property type="project" value="UniProtKB-SubCell"/>
</dbReference>
<evidence type="ECO:0000256" key="1">
    <source>
        <dbReference type="ARBA" id="ARBA00004651"/>
    </source>
</evidence>
<dbReference type="GO" id="GO:0034702">
    <property type="term" value="C:monoatomic ion channel complex"/>
    <property type="evidence" value="ECO:0007669"/>
    <property type="project" value="UniProtKB-KW"/>
</dbReference>
<feature type="compositionally biased region" description="Polar residues" evidence="10">
    <location>
        <begin position="159"/>
        <end position="175"/>
    </location>
</feature>
<evidence type="ECO:0000256" key="9">
    <source>
        <dbReference type="ARBA" id="ARBA00023303"/>
    </source>
</evidence>
<keyword evidence="8 11" id="KW-0472">Membrane</keyword>
<feature type="transmembrane region" description="Helical" evidence="11">
    <location>
        <begin position="68"/>
        <end position="89"/>
    </location>
</feature>
<comment type="subcellular location">
    <subcellularLocation>
        <location evidence="1">Cell membrane</location>
        <topology evidence="1">Multi-pass membrane protein</topology>
    </subcellularLocation>
</comment>
<keyword evidence="7" id="KW-0406">Ion transport</keyword>
<name>A0ABD0JRS5_9CAEN</name>
<accession>A0ABD0JRS5</accession>
<sequence>MKKGRLSLRSSRFTSNEGNQLLHAVMQSLETPALRENNVSSSLIQDRSRLPQTRCRRRTLKYINSRPVLLAICTLVVIECACVLAELMVDLQGIKFRFENEENELLRFVEYLKGKYPEQFASFEGRTMEDVIYKIRDHIVLRSEQELECSRCPCTCASDQTSGAVGVSKTTSGSENDNKDRQEPPSNPDGSEAADSGAGSGSSQRSTSAPAAQDNRNYYASGSSTPAGSNGSTPPQQFDIRDLFVLEINNVKDSFFLVAEYAPDHVEQNDTKHSHYNKEYRRVHKASTTLHIVSLVILSFMVVEINWSIHRLLLHELQPTLFPGKLIPLEGKELKSRQKYSIKTLASWGRYTPPMNASPWCGWWGVSIEGVVNADSTESNYDGGGKTTLLKLLCMGTGFLKKRFEVFDAFIVISSFALDFVFLDSRWYETGKDATTILVLLLPWRVVRIVNSFLMTIKHKHHIEMMNIKRAKKRADFKNAKLQTLLTEIRKDVQLLVALCRNSHLPEADITSCLYGLGRRSTTLNAVTSCTTIMLVSALGKDASVEDEIYGRLFADALRDPADHDAEPEVKKAEEEAIDAAIELDKQIEQQNKKAARATKPRSGKRRGQVTRSYTVPRRSASIDHNIEAGNPNTDTNGSVFYVNDAFGTHRASGKAGKSGGVASAETLAGLAGGPSKTVASSQDAKKEGEETAEGKDSSWEGRLPPKYQSKASVRSLPAPGSGHNYVLENLITDARDKDHWRKQKASNGLMHRELTPKNFSHSCCHTLHVHHRLFPTVMQSVLSCIKDFVEL</sequence>
<evidence type="ECO:0000313" key="12">
    <source>
        <dbReference type="EMBL" id="KAK7477581.1"/>
    </source>
</evidence>